<proteinExistence type="predicted"/>
<feature type="compositionally biased region" description="Basic and acidic residues" evidence="1">
    <location>
        <begin position="38"/>
        <end position="50"/>
    </location>
</feature>
<dbReference type="Proteomes" id="UP000004994">
    <property type="component" value="Chromosome 11"/>
</dbReference>
<evidence type="ECO:0000313" key="3">
    <source>
        <dbReference type="Proteomes" id="UP000004994"/>
    </source>
</evidence>
<reference evidence="2" key="1">
    <citation type="journal article" date="2012" name="Nature">
        <title>The tomato genome sequence provides insights into fleshy fruit evolution.</title>
        <authorList>
            <consortium name="Tomato Genome Consortium"/>
        </authorList>
    </citation>
    <scope>NUCLEOTIDE SEQUENCE [LARGE SCALE GENOMIC DNA]</scope>
    <source>
        <strain evidence="2">cv. Heinz 1706</strain>
    </source>
</reference>
<dbReference type="PhylomeDB" id="K4D8X4"/>
<dbReference type="HOGENOM" id="CLU_1848572_0_0_1"/>
<dbReference type="Gramene" id="Solyc11g056630.1.1">
    <property type="protein sequence ID" value="Solyc11g056630.1.1"/>
    <property type="gene ID" value="Solyc11g056630.1"/>
</dbReference>
<keyword evidence="3" id="KW-1185">Reference proteome</keyword>
<dbReference type="PaxDb" id="4081-Solyc11g056630.1.1"/>
<feature type="compositionally biased region" description="Polar residues" evidence="1">
    <location>
        <begin position="76"/>
        <end position="92"/>
    </location>
</feature>
<dbReference type="InParanoid" id="K4D8X4"/>
<evidence type="ECO:0000313" key="2">
    <source>
        <dbReference type="EnsemblPlants" id="Solyc11g056630.1.1"/>
    </source>
</evidence>
<protein>
    <submittedName>
        <fullName evidence="2">Uncharacterized protein</fullName>
    </submittedName>
</protein>
<feature type="compositionally biased region" description="Polar residues" evidence="1">
    <location>
        <begin position="1"/>
        <end position="11"/>
    </location>
</feature>
<dbReference type="AlphaFoldDB" id="K4D8X4"/>
<sequence length="139" mass="15373">MQQQQRTSGATQEAIDRQLCKRKSKPTVVSGQGSFSQDRPKKGHVEEPRRLRGHPRMISDQSQQVKVLQVPHVPTNGPTSDPQLNNAKFSGPNDSQLVSYGIKLNVNAPFPNTPVESINSSIRSTSTCGQEELDLELRI</sequence>
<dbReference type="EnsemblPlants" id="Solyc11g056630.1.1">
    <property type="protein sequence ID" value="Solyc11g056630.1.1"/>
    <property type="gene ID" value="Solyc11g056630.1"/>
</dbReference>
<feature type="compositionally biased region" description="Polar residues" evidence="1">
    <location>
        <begin position="27"/>
        <end position="37"/>
    </location>
</feature>
<accession>K4D8X4</accession>
<reference evidence="2" key="2">
    <citation type="submission" date="2015-06" db="UniProtKB">
        <authorList>
            <consortium name="EnsemblPlants"/>
        </authorList>
    </citation>
    <scope>IDENTIFICATION</scope>
    <source>
        <strain evidence="2">cv. Heinz 1706</strain>
    </source>
</reference>
<evidence type="ECO:0000256" key="1">
    <source>
        <dbReference type="SAM" id="MobiDB-lite"/>
    </source>
</evidence>
<name>K4D8X4_SOLLC</name>
<feature type="region of interest" description="Disordered" evidence="1">
    <location>
        <begin position="1"/>
        <end position="92"/>
    </location>
</feature>
<organism evidence="2">
    <name type="scientific">Solanum lycopersicum</name>
    <name type="common">Tomato</name>
    <name type="synonym">Lycopersicon esculentum</name>
    <dbReference type="NCBI Taxonomy" id="4081"/>
    <lineage>
        <taxon>Eukaryota</taxon>
        <taxon>Viridiplantae</taxon>
        <taxon>Streptophyta</taxon>
        <taxon>Embryophyta</taxon>
        <taxon>Tracheophyta</taxon>
        <taxon>Spermatophyta</taxon>
        <taxon>Magnoliopsida</taxon>
        <taxon>eudicotyledons</taxon>
        <taxon>Gunneridae</taxon>
        <taxon>Pentapetalae</taxon>
        <taxon>asterids</taxon>
        <taxon>lamiids</taxon>
        <taxon>Solanales</taxon>
        <taxon>Solanaceae</taxon>
        <taxon>Solanoideae</taxon>
        <taxon>Solaneae</taxon>
        <taxon>Solanum</taxon>
        <taxon>Solanum subgen. Lycopersicon</taxon>
    </lineage>
</organism>